<evidence type="ECO:0000256" key="5">
    <source>
        <dbReference type="ARBA" id="ARBA00022692"/>
    </source>
</evidence>
<comment type="caution">
    <text evidence="11">The sequence shown here is derived from an EMBL/GenBank/DDBJ whole genome shotgun (WGS) entry which is preliminary data.</text>
</comment>
<protein>
    <recommendedName>
        <fullName evidence="10">Hexosyltransferase</fullName>
        <ecNumber evidence="10">2.4.1.-</ecNumber>
    </recommendedName>
</protein>
<dbReference type="EMBL" id="CZPT02000398">
    <property type="protein sequence ID" value="SCU65753.1"/>
    <property type="molecule type" value="Genomic_DNA"/>
</dbReference>
<keyword evidence="3 10" id="KW-0328">Glycosyltransferase</keyword>
<evidence type="ECO:0000256" key="2">
    <source>
        <dbReference type="ARBA" id="ARBA00008661"/>
    </source>
</evidence>
<keyword evidence="4" id="KW-0808">Transferase</keyword>
<evidence type="ECO:0000256" key="1">
    <source>
        <dbReference type="ARBA" id="ARBA00004323"/>
    </source>
</evidence>
<evidence type="ECO:0000313" key="12">
    <source>
        <dbReference type="Proteomes" id="UP000195570"/>
    </source>
</evidence>
<dbReference type="PANTHER" id="PTHR11214:SF351">
    <property type="entry name" value="BETA-1,3-GALACTOSYLTRANSFERASE PVG3"/>
    <property type="match status" value="1"/>
</dbReference>
<dbReference type="GO" id="GO:0016758">
    <property type="term" value="F:hexosyltransferase activity"/>
    <property type="evidence" value="ECO:0007669"/>
    <property type="project" value="InterPro"/>
</dbReference>
<name>A0A1G4I2B7_TRYEQ</name>
<comment type="similarity">
    <text evidence="2 10">Belongs to the glycosyltransferase 31 family.</text>
</comment>
<accession>A0A1G4I2B7</accession>
<keyword evidence="9 10" id="KW-0472">Membrane</keyword>
<dbReference type="GO" id="GO:0000139">
    <property type="term" value="C:Golgi membrane"/>
    <property type="evidence" value="ECO:0007669"/>
    <property type="project" value="UniProtKB-SubCell"/>
</dbReference>
<gene>
    <name evidence="11" type="ORF">TEOVI_000628800</name>
</gene>
<organism evidence="11 12">
    <name type="scientific">Trypanosoma equiperdum</name>
    <dbReference type="NCBI Taxonomy" id="5694"/>
    <lineage>
        <taxon>Eukaryota</taxon>
        <taxon>Discoba</taxon>
        <taxon>Euglenozoa</taxon>
        <taxon>Kinetoplastea</taxon>
        <taxon>Metakinetoplastina</taxon>
        <taxon>Trypanosomatida</taxon>
        <taxon>Trypanosomatidae</taxon>
        <taxon>Trypanosoma</taxon>
    </lineage>
</organism>
<dbReference type="VEuPathDB" id="TriTrypDB:TEOVI_000628800"/>
<keyword evidence="12" id="KW-1185">Reference proteome</keyword>
<evidence type="ECO:0000256" key="8">
    <source>
        <dbReference type="ARBA" id="ARBA00023034"/>
    </source>
</evidence>
<evidence type="ECO:0000256" key="10">
    <source>
        <dbReference type="RuleBase" id="RU363063"/>
    </source>
</evidence>
<keyword evidence="8 10" id="KW-0333">Golgi apparatus</keyword>
<dbReference type="GeneID" id="92380222"/>
<dbReference type="EC" id="2.4.1.-" evidence="10"/>
<keyword evidence="5 10" id="KW-0812">Transmembrane</keyword>
<evidence type="ECO:0000256" key="9">
    <source>
        <dbReference type="ARBA" id="ARBA00023136"/>
    </source>
</evidence>
<proteinExistence type="inferred from homology"/>
<keyword evidence="7 10" id="KW-1133">Transmembrane helix</keyword>
<dbReference type="PANTHER" id="PTHR11214">
    <property type="entry name" value="BETA-1,3-N-ACETYLGLUCOSAMINYLTRANSFERASE"/>
    <property type="match status" value="1"/>
</dbReference>
<feature type="transmembrane region" description="Helical" evidence="10">
    <location>
        <begin position="12"/>
        <end position="32"/>
    </location>
</feature>
<evidence type="ECO:0000256" key="3">
    <source>
        <dbReference type="ARBA" id="ARBA00022676"/>
    </source>
</evidence>
<dbReference type="Proteomes" id="UP000195570">
    <property type="component" value="Unassembled WGS sequence"/>
</dbReference>
<sequence length="385" mass="43933">MCRQFNSRGRILRSSISLTVLLFTICVVTSLLTTLSNNSERAGKREINVPKTAIANKGQHLSEHPLWVKQSLTYVPAPVVSAWEERRYLVVIGIPSIDLDVRRRRRDLQRAACWTYAGVAVRANGFSGEMLPLYILARHPENGYTYTKALVEEATQWSDILTLPMNEGRPSGRKRVGQGGKWGIDAEIGMSRKTFLWFDMSVCLFPYAPYIAKADDDMFLRVPQYLADLRNLPRRGLYWGTIDVHTVQGFRFNYAYGACYTLGRDVAERFVSYKPLRTIIHVPYTAIRDEEFQSLCVMVEDAMVGITLRRAMYHTNITYVHEPKCSFHDVHAGTTLGAVTKSSIMVHHVNESDYNELRRRFNNEKNISHRSLTGSQGPLREMSCL</sequence>
<evidence type="ECO:0000256" key="4">
    <source>
        <dbReference type="ARBA" id="ARBA00022679"/>
    </source>
</evidence>
<dbReference type="AlphaFoldDB" id="A0A1G4I2B7"/>
<dbReference type="RefSeq" id="XP_067077302.1">
    <property type="nucleotide sequence ID" value="XM_067221201.1"/>
</dbReference>
<comment type="subcellular location">
    <subcellularLocation>
        <location evidence="1 10">Golgi apparatus membrane</location>
        <topology evidence="1 10">Single-pass type II membrane protein</topology>
    </subcellularLocation>
</comment>
<dbReference type="InterPro" id="IPR002659">
    <property type="entry name" value="Glyco_trans_31"/>
</dbReference>
<evidence type="ECO:0000256" key="6">
    <source>
        <dbReference type="ARBA" id="ARBA00022968"/>
    </source>
</evidence>
<evidence type="ECO:0000256" key="7">
    <source>
        <dbReference type="ARBA" id="ARBA00022989"/>
    </source>
</evidence>
<evidence type="ECO:0000313" key="11">
    <source>
        <dbReference type="EMBL" id="SCU65753.1"/>
    </source>
</evidence>
<keyword evidence="6 10" id="KW-0735">Signal-anchor</keyword>
<reference evidence="11" key="1">
    <citation type="submission" date="2016-09" db="EMBL/GenBank/DDBJ databases">
        <authorList>
            <person name="Hebert L."/>
            <person name="Moumen B."/>
        </authorList>
    </citation>
    <scope>NUCLEOTIDE SEQUENCE [LARGE SCALE GENOMIC DNA]</scope>
    <source>
        <strain evidence="11">OVI</strain>
    </source>
</reference>